<keyword evidence="1" id="KW-0234">DNA repair</keyword>
<dbReference type="GO" id="GO:0000723">
    <property type="term" value="P:telomere maintenance"/>
    <property type="evidence" value="ECO:0007669"/>
    <property type="project" value="InterPro"/>
</dbReference>
<proteinExistence type="inferred from homology"/>
<organism evidence="6">
    <name type="scientific">Anoplophora glabripennis</name>
    <name type="common">Asian longhorn beetle</name>
    <name type="synonym">Anoplophora nobilis</name>
    <dbReference type="NCBI Taxonomy" id="217634"/>
    <lineage>
        <taxon>Eukaryota</taxon>
        <taxon>Metazoa</taxon>
        <taxon>Ecdysozoa</taxon>
        <taxon>Arthropoda</taxon>
        <taxon>Hexapoda</taxon>
        <taxon>Insecta</taxon>
        <taxon>Pterygota</taxon>
        <taxon>Neoptera</taxon>
        <taxon>Endopterygota</taxon>
        <taxon>Coleoptera</taxon>
        <taxon>Polyphaga</taxon>
        <taxon>Cucujiformia</taxon>
        <taxon>Chrysomeloidea</taxon>
        <taxon>Cerambycidae</taxon>
        <taxon>Lamiinae</taxon>
        <taxon>Lamiini</taxon>
        <taxon>Anoplophora</taxon>
    </lineage>
</organism>
<gene>
    <name evidence="6" type="primary">PIF1</name>
</gene>
<name>V5I8B1_ANOGL</name>
<comment type="catalytic activity">
    <reaction evidence="1">
        <text>ATP + H2O = ADP + phosphate + H(+)</text>
        <dbReference type="Rhea" id="RHEA:13065"/>
        <dbReference type="ChEBI" id="CHEBI:15377"/>
        <dbReference type="ChEBI" id="CHEBI:15378"/>
        <dbReference type="ChEBI" id="CHEBI:30616"/>
        <dbReference type="ChEBI" id="CHEBI:43474"/>
        <dbReference type="ChEBI" id="CHEBI:456216"/>
        <dbReference type="EC" id="5.6.2.3"/>
    </reaction>
</comment>
<dbReference type="FunFam" id="3.40.50.300:FF:002884">
    <property type="entry name" value="ATP-dependent DNA helicase"/>
    <property type="match status" value="1"/>
</dbReference>
<reference evidence="6" key="1">
    <citation type="submission" date="2013-07" db="EMBL/GenBank/DDBJ databases">
        <title>Midgut Transcriptome Profiling of Anoplphora glabripennis, a Lignocellulose Degrading, Wood-Boring Cerambycid.</title>
        <authorList>
            <person name="Scully E.D."/>
            <person name="Hoover K."/>
            <person name="Carlson J.E."/>
            <person name="Tien M."/>
            <person name="Geib S.M."/>
        </authorList>
    </citation>
    <scope>NUCLEOTIDE SEQUENCE</scope>
</reference>
<feature type="domain" description="DNA helicase Pif1-like DEAD-box helicase" evidence="3">
    <location>
        <begin position="1070"/>
        <end position="1276"/>
    </location>
</feature>
<feature type="region of interest" description="Disordered" evidence="2">
    <location>
        <begin position="1"/>
        <end position="21"/>
    </location>
</feature>
<dbReference type="InterPro" id="IPR025476">
    <property type="entry name" value="Helitron_helicase-like"/>
</dbReference>
<keyword evidence="1" id="KW-0233">DNA recombination</keyword>
<keyword evidence="1" id="KW-0378">Hydrolase</keyword>
<evidence type="ECO:0000259" key="4">
    <source>
        <dbReference type="Pfam" id="PF14214"/>
    </source>
</evidence>
<dbReference type="SUPFAM" id="SSF52540">
    <property type="entry name" value="P-loop containing nucleoside triphosphate hydrolases"/>
    <property type="match status" value="2"/>
</dbReference>
<dbReference type="InterPro" id="IPR049163">
    <property type="entry name" value="Pif1-like_2B_dom"/>
</dbReference>
<dbReference type="GO" id="GO:0006310">
    <property type="term" value="P:DNA recombination"/>
    <property type="evidence" value="ECO:0007669"/>
    <property type="project" value="UniProtKB-KW"/>
</dbReference>
<dbReference type="InterPro" id="IPR027417">
    <property type="entry name" value="P-loop_NTPase"/>
</dbReference>
<feature type="domain" description="Helitron helicase-like" evidence="4">
    <location>
        <begin position="447"/>
        <end position="633"/>
    </location>
</feature>
<evidence type="ECO:0000259" key="5">
    <source>
        <dbReference type="Pfam" id="PF21530"/>
    </source>
</evidence>
<comment type="cofactor">
    <cofactor evidence="1">
        <name>Mg(2+)</name>
        <dbReference type="ChEBI" id="CHEBI:18420"/>
    </cofactor>
</comment>
<dbReference type="PANTHER" id="PTHR10492:SF57">
    <property type="entry name" value="ATP-DEPENDENT DNA HELICASE"/>
    <property type="match status" value="1"/>
</dbReference>
<keyword evidence="1" id="KW-0547">Nucleotide-binding</keyword>
<evidence type="ECO:0000313" key="6">
    <source>
        <dbReference type="EMBL" id="JAB63471.1"/>
    </source>
</evidence>
<sequence>MIALPMNTRKRSFSDDSDDSENDVAEIITIKAIVHNTTYDKKNDGHEKVPLNVNLNQSTRAAETQSEVWDLIQVDNIEILNEDYSEMLPPFTHSQMEAIEATLANIEQNVPENVGQPNRATTREEIELEINRLRNVGNHIPTYLMASERVLRRGVSYLGPLNRMCEYCFALYFPTEITKRNHYSKCCHKGNAILDHLPALPNLLKQLFQGTHPLSNNFKRFVLLYNHAFQFVSLEANLRDLPLGRAPPVYAIQGKMYHHISDVNVNQPVQRFGPIYFLDPEVAANQRYDNNNGILNRELITRLERLFRDINPYATAYMHLCNRYNFELQTIDRLRAEAIRNNIEPLPLQMPTVTLELLSVRGANRRQYDLPVVEEVAAIYNILPDTPATPNMRIYVRNQPGRFQNVTEENELLDPLVFPLLFPHGEPGWHIGIPHRNNARNVTLCEYSAYRLAIRDNEQRFHYGGRLTQQFAVASYIKIENNRLKYILANQERLRAAEYVGLADYLHRTIQNNDEEDEGATLGRMIILPSTFVGSPRHQQQLFQDAMAVVGRYGTPSIFLTMTTNTHWREIIDNIPRGHLANDHPSLIDRVFQGKVDELMEDMLKSQVFGIPIANLYVIEFQKRGLPHCHNLLILRNEDRLTDILKIDAMISAEIPDPQTEPELFQIVTSCMVHGPCGELNPQSVCMVNGECSKKYPKSFCEKTTVSQRGQIEYKRPNNGRTITVRANNRNYVLDNRWIVPYNPYTLLKYNCHINVEACASVHSVKYLYKYFFKGADMALLRVNIDNTNEYNEVENFLNGRYMSPTEACWHINKFPMHKHSHTVYRLCVHLPERQMVRFQPGLEIQAMQRNEVTQLTAWFILNQNDAEARQYRYIDIPYHYTWEARTKRWKRRQRGADKIVVRMYSVSIRNQELYYLRLLLLHVQGPRSYEDLRTVNNVLYGTFKEACQNRNLLADDTEWKRALREACARDMPQQLRNMFAFMLIFCEISDTRALWEEFKAYFLEDFQRRGLSDDEGLQRTLRSIQTVLLLNGTRLALYGLPEPEEIRIEVDPINLEMERLEGQEMYDNLNQEQRIVCEAIMAAIRDPNESRRLFLVDAPAGSGKSYLFQTIITKLRGEGLPVLVTSPTGIAASLLKGGRTLHSTFKLPFDINETTTSGVTPRSAEGRYLATAPLLIIDEISMVTNLIFNIIERALRDICNDNRPFGNKVVLLGGDFRQTLPVVVGGNRCTIVNACIKSSRHWPLFLNYILRTNIRAEEDEEFSRWLLDLGNGTLEPLRRTPYGNIIQIPHECYVNRIEDIIEFCFDDVDPTVATLKAILVPTNNSSHSINQTILNKIPGESKTYFSADNVDITDDPAAEVANYTVEFLNSLTPNGMPPHKLVLKEGAIVMLLRNLNLKKGLCNGTRLIVRVLGDQYLDVEKINSTGRPTGERVFIPRIDLKTAVDVLPFKLKRRQFPLRLAYAMTIHKSQGQTFQKVGIYLDEPVFSHGQLYVAFSRVRDLQDMYKGILATR</sequence>
<dbReference type="GO" id="GO:0006281">
    <property type="term" value="P:DNA repair"/>
    <property type="evidence" value="ECO:0007669"/>
    <property type="project" value="UniProtKB-KW"/>
</dbReference>
<dbReference type="GO" id="GO:0043139">
    <property type="term" value="F:5'-3' DNA helicase activity"/>
    <property type="evidence" value="ECO:0007669"/>
    <property type="project" value="UniProtKB-EC"/>
</dbReference>
<accession>V5I8B1</accession>
<dbReference type="PANTHER" id="PTHR10492">
    <property type="match status" value="1"/>
</dbReference>
<dbReference type="InterPro" id="IPR010285">
    <property type="entry name" value="DNA_helicase_pif1-like_DEAD"/>
</dbReference>
<evidence type="ECO:0000259" key="3">
    <source>
        <dbReference type="Pfam" id="PF05970"/>
    </source>
</evidence>
<evidence type="ECO:0000256" key="1">
    <source>
        <dbReference type="RuleBase" id="RU363044"/>
    </source>
</evidence>
<comment type="similarity">
    <text evidence="1">Belongs to the helicase family.</text>
</comment>
<protein>
    <recommendedName>
        <fullName evidence="1">ATP-dependent DNA helicase</fullName>
        <ecNumber evidence="1">5.6.2.3</ecNumber>
    </recommendedName>
</protein>
<dbReference type="Gene3D" id="3.40.50.300">
    <property type="entry name" value="P-loop containing nucleotide triphosphate hydrolases"/>
    <property type="match status" value="2"/>
</dbReference>
<dbReference type="CDD" id="cd18809">
    <property type="entry name" value="SF1_C_RecD"/>
    <property type="match status" value="1"/>
</dbReference>
<dbReference type="Pfam" id="PF21530">
    <property type="entry name" value="Pif1_2B_dom"/>
    <property type="match status" value="1"/>
</dbReference>
<keyword evidence="1" id="KW-0227">DNA damage</keyword>
<keyword evidence="1 6" id="KW-0347">Helicase</keyword>
<dbReference type="EC" id="5.6.2.3" evidence="1"/>
<dbReference type="GO" id="GO:0016887">
    <property type="term" value="F:ATP hydrolysis activity"/>
    <property type="evidence" value="ECO:0007669"/>
    <property type="project" value="RHEA"/>
</dbReference>
<dbReference type="Pfam" id="PF14214">
    <property type="entry name" value="Helitron_like_N"/>
    <property type="match status" value="1"/>
</dbReference>
<dbReference type="EMBL" id="GALX01004995">
    <property type="protein sequence ID" value="JAB63471.1"/>
    <property type="molecule type" value="Transcribed_RNA"/>
</dbReference>
<evidence type="ECO:0000256" key="2">
    <source>
        <dbReference type="SAM" id="MobiDB-lite"/>
    </source>
</evidence>
<keyword evidence="1" id="KW-0067">ATP-binding</keyword>
<dbReference type="GO" id="GO:0005524">
    <property type="term" value="F:ATP binding"/>
    <property type="evidence" value="ECO:0007669"/>
    <property type="project" value="UniProtKB-KW"/>
</dbReference>
<feature type="domain" description="DNA helicase Pif1-like 2B" evidence="5">
    <location>
        <begin position="1367"/>
        <end position="1412"/>
    </location>
</feature>
<dbReference type="Pfam" id="PF05970">
    <property type="entry name" value="PIF1"/>
    <property type="match status" value="1"/>
</dbReference>